<dbReference type="AlphaFoldDB" id="A0A4Z1AWC5"/>
<organism evidence="1 2">
    <name type="scientific">Empedobacter tilapiae</name>
    <dbReference type="NCBI Taxonomy" id="2491114"/>
    <lineage>
        <taxon>Bacteria</taxon>
        <taxon>Pseudomonadati</taxon>
        <taxon>Bacteroidota</taxon>
        <taxon>Flavobacteriia</taxon>
        <taxon>Flavobacteriales</taxon>
        <taxon>Weeksellaceae</taxon>
        <taxon>Empedobacter</taxon>
    </lineage>
</organism>
<gene>
    <name evidence="1" type="ORF">E4J94_16840</name>
</gene>
<evidence type="ECO:0000313" key="1">
    <source>
        <dbReference type="EMBL" id="TGN21868.1"/>
    </source>
</evidence>
<dbReference type="EMBL" id="SRPE01000017">
    <property type="protein sequence ID" value="TGN21868.1"/>
    <property type="molecule type" value="Genomic_DNA"/>
</dbReference>
<dbReference type="RefSeq" id="WP_135836946.1">
    <property type="nucleotide sequence ID" value="NZ_SRPE01000017.1"/>
</dbReference>
<sequence>MKIETSIEVLFKKELFHLLVLLCFVFSDLLSAQSLVNNPNVFIGKGITIIDNDTVLEEKETSFSQKSFSIYITEGTSFIDTEEKVTAKVTYVNLKSTEISLSHKNNNQRVQKNVVAKDTKHDIAPKYSAKITRTNSSQNIINIFSASKAITLVPTNNTSKILAPIVGSVILKSHKKEILKIKYFYANSIKNLEKKDRLSIRPPPSFSFNLI</sequence>
<reference evidence="1 2" key="1">
    <citation type="submission" date="2019-03" db="EMBL/GenBank/DDBJ databases">
        <title>Empedobacter tilapiae sp. nov., isolated from an intestine of Nile tilapia Oreochromis niloticus.</title>
        <authorList>
            <person name="Kim Y.-O."/>
            <person name="Yoon J.-H."/>
        </authorList>
    </citation>
    <scope>NUCLEOTIDE SEQUENCE [LARGE SCALE GENOMIC DNA]</scope>
    <source>
        <strain evidence="1 2">MRS2</strain>
    </source>
</reference>
<name>A0A4Z1AWC5_9FLAO</name>
<dbReference type="Proteomes" id="UP000297998">
    <property type="component" value="Unassembled WGS sequence"/>
</dbReference>
<keyword evidence="2" id="KW-1185">Reference proteome</keyword>
<evidence type="ECO:0000313" key="2">
    <source>
        <dbReference type="Proteomes" id="UP000297998"/>
    </source>
</evidence>
<protein>
    <submittedName>
        <fullName evidence="1">Uncharacterized protein</fullName>
    </submittedName>
</protein>
<comment type="caution">
    <text evidence="1">The sequence shown here is derived from an EMBL/GenBank/DDBJ whole genome shotgun (WGS) entry which is preliminary data.</text>
</comment>
<proteinExistence type="predicted"/>
<accession>A0A4Z1AWC5</accession>